<dbReference type="Pfam" id="PF03478">
    <property type="entry name" value="Beta-prop_KIB1-4"/>
    <property type="match status" value="1"/>
</dbReference>
<evidence type="ECO:0000313" key="3">
    <source>
        <dbReference type="EMBL" id="WOK94237.1"/>
    </source>
</evidence>
<proteinExistence type="predicted"/>
<feature type="domain" description="F-box" evidence="1">
    <location>
        <begin position="13"/>
        <end position="47"/>
    </location>
</feature>
<feature type="domain" description="KIB1-4 beta-propeller" evidence="2">
    <location>
        <begin position="70"/>
        <end position="359"/>
    </location>
</feature>
<protein>
    <submittedName>
        <fullName evidence="3">F-box protein SKIP23-like</fullName>
    </submittedName>
</protein>
<dbReference type="Pfam" id="PF00646">
    <property type="entry name" value="F-box"/>
    <property type="match status" value="1"/>
</dbReference>
<dbReference type="Gene3D" id="1.20.1280.50">
    <property type="match status" value="1"/>
</dbReference>
<dbReference type="AlphaFoldDB" id="A0AAQ3Q347"/>
<dbReference type="EMBL" id="CP136890">
    <property type="protein sequence ID" value="WOK94237.1"/>
    <property type="molecule type" value="Genomic_DNA"/>
</dbReference>
<accession>A0AAQ3Q347</accession>
<dbReference type="Proteomes" id="UP001327560">
    <property type="component" value="Chromosome 1"/>
</dbReference>
<evidence type="ECO:0000259" key="2">
    <source>
        <dbReference type="Pfam" id="PF03478"/>
    </source>
</evidence>
<evidence type="ECO:0000313" key="4">
    <source>
        <dbReference type="Proteomes" id="UP001327560"/>
    </source>
</evidence>
<dbReference type="SUPFAM" id="SSF50965">
    <property type="entry name" value="Galactose oxidase, central domain"/>
    <property type="match status" value="1"/>
</dbReference>
<dbReference type="InterPro" id="IPR011043">
    <property type="entry name" value="Gal_Oxase/kelch_b-propeller"/>
</dbReference>
<dbReference type="InterPro" id="IPR005174">
    <property type="entry name" value="KIB1-4_b-propeller"/>
</dbReference>
<dbReference type="InterPro" id="IPR001810">
    <property type="entry name" value="F-box_dom"/>
</dbReference>
<organism evidence="3 4">
    <name type="scientific">Canna indica</name>
    <name type="common">Indian-shot</name>
    <dbReference type="NCBI Taxonomy" id="4628"/>
    <lineage>
        <taxon>Eukaryota</taxon>
        <taxon>Viridiplantae</taxon>
        <taxon>Streptophyta</taxon>
        <taxon>Embryophyta</taxon>
        <taxon>Tracheophyta</taxon>
        <taxon>Spermatophyta</taxon>
        <taxon>Magnoliopsida</taxon>
        <taxon>Liliopsida</taxon>
        <taxon>Zingiberales</taxon>
        <taxon>Cannaceae</taxon>
        <taxon>Canna</taxon>
    </lineage>
</organism>
<dbReference type="InterPro" id="IPR050942">
    <property type="entry name" value="F-box_BR-signaling"/>
</dbReference>
<sequence>MAPIRGRSRARQWSSLPSELLEIVAQKLSCSFDYVLFRSVCSSWRSATPRIKFAPLIMFPLDATTGTIKFFNPSDNQSFRVTKDYLRDKVLCGSSEGMLVLMDKRASMSLFNPFTGEQIPLPSGNAQLALASSGRYVMMIDGDHWVCISQDWFFITVGEPIRLADMRSFFIKEVVLSSSVNFGGERYAMATLSSSNKVAFCRLGDNRWTLLDTRLSTFVWSVTYCNGRFYAVDLLGDVAFCDVENPVSFTRQPLPEVTGIFTKFKLLDGRGKLMMVVLKIHPELLGNHNLDRYNYKVYRLEETTWVRVTSIGEDTLFVSRYYNSQSQYLGGVSGYQNSHSQYLGGRLQGWKGNCICFAEPTLFSMNPAVPDSVQMEFVDLADGSKRFIETGETKNFSETITWFKPNLM</sequence>
<name>A0AAQ3Q347_9LILI</name>
<reference evidence="3 4" key="1">
    <citation type="submission" date="2023-10" db="EMBL/GenBank/DDBJ databases">
        <title>Chromosome-scale genome assembly provides insights into flower coloration mechanisms of Canna indica.</title>
        <authorList>
            <person name="Li C."/>
        </authorList>
    </citation>
    <scope>NUCLEOTIDE SEQUENCE [LARGE SCALE GENOMIC DNA]</scope>
    <source>
        <tissue evidence="3">Flower</tissue>
    </source>
</reference>
<evidence type="ECO:0000259" key="1">
    <source>
        <dbReference type="Pfam" id="PF00646"/>
    </source>
</evidence>
<dbReference type="PANTHER" id="PTHR44259">
    <property type="entry name" value="OS07G0183000 PROTEIN-RELATED"/>
    <property type="match status" value="1"/>
</dbReference>
<dbReference type="PANTHER" id="PTHR44259:SF111">
    <property type="entry name" value="OS04G0167600 PROTEIN"/>
    <property type="match status" value="1"/>
</dbReference>
<gene>
    <name evidence="3" type="ORF">Cni_G02939</name>
</gene>
<keyword evidence="4" id="KW-1185">Reference proteome</keyword>